<feature type="transmembrane region" description="Helical" evidence="1">
    <location>
        <begin position="97"/>
        <end position="115"/>
    </location>
</feature>
<sequence length="237" mass="26973">MIKQFTKKKVQMSESAVVNLVLALSGGCMDAYSYLYRGEVFANAQTGNMLLFGVNAAGGDFAEAMKYFWPVITFTVGIILADFIRSRIQDVHVHWRQIVLVGEILLLFAVCWIPQSQNDLANMLISLACGMQVETFRSFRGNGIATTMCIGNLRSGTYNFDKYMQTHQKQYMKKAIVYFGVIFFFMLGAVIESIFIKHFDKHALYFSVFLLIVACILMIIRQEDEAEEDKEYDFTGD</sequence>
<evidence type="ECO:0000256" key="1">
    <source>
        <dbReference type="SAM" id="Phobius"/>
    </source>
</evidence>
<reference evidence="2" key="1">
    <citation type="submission" date="2020-08" db="EMBL/GenBank/DDBJ databases">
        <authorList>
            <person name="Liu C."/>
            <person name="Sun Q."/>
        </authorList>
    </citation>
    <scope>NUCLEOTIDE SEQUENCE</scope>
    <source>
        <strain evidence="2">BX16</strain>
    </source>
</reference>
<dbReference type="Pfam" id="PF06912">
    <property type="entry name" value="DUF1275"/>
    <property type="match status" value="1"/>
</dbReference>
<dbReference type="AlphaFoldDB" id="A0A923SSA4"/>
<gene>
    <name evidence="2" type="ORF">H8876_09050</name>
</gene>
<keyword evidence="3" id="KW-1185">Reference proteome</keyword>
<comment type="caution">
    <text evidence="2">The sequence shown here is derived from an EMBL/GenBank/DDBJ whole genome shotgun (WGS) entry which is preliminary data.</text>
</comment>
<feature type="transmembrane region" description="Helical" evidence="1">
    <location>
        <begin position="16"/>
        <end position="35"/>
    </location>
</feature>
<dbReference type="PROSITE" id="PS51257">
    <property type="entry name" value="PROKAR_LIPOPROTEIN"/>
    <property type="match status" value="1"/>
</dbReference>
<evidence type="ECO:0000313" key="3">
    <source>
        <dbReference type="Proteomes" id="UP000644115"/>
    </source>
</evidence>
<proteinExistence type="predicted"/>
<dbReference type="PANTHER" id="PTHR37314">
    <property type="entry name" value="SLR0142 PROTEIN"/>
    <property type="match status" value="1"/>
</dbReference>
<feature type="transmembrane region" description="Helical" evidence="1">
    <location>
        <begin position="175"/>
        <end position="196"/>
    </location>
</feature>
<keyword evidence="1" id="KW-0812">Transmembrane</keyword>
<dbReference type="Proteomes" id="UP000644115">
    <property type="component" value="Unassembled WGS sequence"/>
</dbReference>
<keyword evidence="1" id="KW-1133">Transmembrane helix</keyword>
<accession>A0A923SSA4</accession>
<protein>
    <submittedName>
        <fullName evidence="2">DUF1275 domain-containing protein</fullName>
    </submittedName>
</protein>
<dbReference type="InterPro" id="IPR010699">
    <property type="entry name" value="DUF1275"/>
</dbReference>
<dbReference type="PANTHER" id="PTHR37314:SF4">
    <property type="entry name" value="UPF0700 TRANSMEMBRANE PROTEIN YOAK"/>
    <property type="match status" value="1"/>
</dbReference>
<feature type="transmembrane region" description="Helical" evidence="1">
    <location>
        <begin position="67"/>
        <end position="85"/>
    </location>
</feature>
<dbReference type="EMBL" id="JACRWC010000109">
    <property type="protein sequence ID" value="MBC6000145.1"/>
    <property type="molecule type" value="Genomic_DNA"/>
</dbReference>
<evidence type="ECO:0000313" key="2">
    <source>
        <dbReference type="EMBL" id="MBC6000145.1"/>
    </source>
</evidence>
<feature type="transmembrane region" description="Helical" evidence="1">
    <location>
        <begin position="202"/>
        <end position="220"/>
    </location>
</feature>
<name>A0A923SSA4_9FIRM</name>
<keyword evidence="1" id="KW-0472">Membrane</keyword>
<organism evidence="2 3">
    <name type="scientific">Lentihominibacter faecis</name>
    <dbReference type="NCBI Taxonomy" id="2764712"/>
    <lineage>
        <taxon>Bacteria</taxon>
        <taxon>Bacillati</taxon>
        <taxon>Bacillota</taxon>
        <taxon>Clostridia</taxon>
        <taxon>Peptostreptococcales</taxon>
        <taxon>Anaerovoracaceae</taxon>
        <taxon>Lentihominibacter</taxon>
    </lineage>
</organism>